<protein>
    <submittedName>
        <fullName evidence="2">ATP-dependent DNA helicase</fullName>
    </submittedName>
</protein>
<keyword evidence="2" id="KW-0547">Nucleotide-binding</keyword>
<proteinExistence type="predicted"/>
<keyword evidence="2" id="KW-0347">Helicase</keyword>
<feature type="domain" description="Schlafen AlbA-2" evidence="1">
    <location>
        <begin position="16"/>
        <end position="131"/>
    </location>
</feature>
<reference evidence="2 3" key="1">
    <citation type="submission" date="2021-12" db="EMBL/GenBank/DDBJ databases">
        <title>Genome sequencing of bacteria with rrn-lacking chromosome and rrn-plasmid.</title>
        <authorList>
            <person name="Anda M."/>
            <person name="Iwasaki W."/>
        </authorList>
    </citation>
    <scope>NUCLEOTIDE SEQUENCE [LARGE SCALE GENOMIC DNA]</scope>
    <source>
        <strain evidence="2 3">NBRC 101262</strain>
    </source>
</reference>
<dbReference type="InterPro" id="IPR038461">
    <property type="entry name" value="Schlafen_AlbA_2_dom_sf"/>
</dbReference>
<dbReference type="Gene3D" id="3.30.950.30">
    <property type="entry name" value="Schlafen, AAA domain"/>
    <property type="match status" value="1"/>
</dbReference>
<dbReference type="GO" id="GO:0004386">
    <property type="term" value="F:helicase activity"/>
    <property type="evidence" value="ECO:0007669"/>
    <property type="project" value="UniProtKB-KW"/>
</dbReference>
<dbReference type="InterPro" id="IPR007421">
    <property type="entry name" value="Schlafen_AlbA_2_dom"/>
</dbReference>
<evidence type="ECO:0000259" key="1">
    <source>
        <dbReference type="Pfam" id="PF04326"/>
    </source>
</evidence>
<keyword evidence="2" id="KW-0067">ATP-binding</keyword>
<organism evidence="2 3">
    <name type="scientific">Persicobacter psychrovividus</name>
    <dbReference type="NCBI Taxonomy" id="387638"/>
    <lineage>
        <taxon>Bacteria</taxon>
        <taxon>Pseudomonadati</taxon>
        <taxon>Bacteroidota</taxon>
        <taxon>Cytophagia</taxon>
        <taxon>Cytophagales</taxon>
        <taxon>Persicobacteraceae</taxon>
        <taxon>Persicobacter</taxon>
    </lineage>
</organism>
<keyword evidence="2" id="KW-0378">Hydrolase</keyword>
<keyword evidence="3" id="KW-1185">Reference proteome</keyword>
<dbReference type="PANTHER" id="PTHR30595">
    <property type="entry name" value="GLPR-RELATED TRANSCRIPTIONAL REPRESSOR"/>
    <property type="match status" value="1"/>
</dbReference>
<evidence type="ECO:0000313" key="3">
    <source>
        <dbReference type="Proteomes" id="UP001354989"/>
    </source>
</evidence>
<sequence length="218" mass="24431">MEMTIQALKKLVRQGEGQELEFKKKANHPEKIVKEVVAFANAKGGRLLIGVDDFGGLAGCRYPEEEAFVLERAFDQMIFPALPMYKSYITLDNGFTVIIYDIPEGVQKPYKVKTAEHAKVYIRQQDRSIQASGPLKEILRRRAYPKNIQFEVGPIEKQLLVAVEENNSITVAELSELASISKKMAAKRLITLVLANVLEIIPQETGDLYVLSNKAHSA</sequence>
<dbReference type="EMBL" id="AP025292">
    <property type="protein sequence ID" value="BDC98301.1"/>
    <property type="molecule type" value="Genomic_DNA"/>
</dbReference>
<name>A0ABN6LAI7_9BACT</name>
<dbReference type="Pfam" id="PF04326">
    <property type="entry name" value="SLFN_AlbA_2"/>
    <property type="match status" value="1"/>
</dbReference>
<dbReference type="PANTHER" id="PTHR30595:SF6">
    <property type="entry name" value="SCHLAFEN ALBA-2 DOMAIN-CONTAINING PROTEIN"/>
    <property type="match status" value="1"/>
</dbReference>
<gene>
    <name evidence="2" type="ORF">PEPS_05820</name>
</gene>
<dbReference type="Proteomes" id="UP001354989">
    <property type="component" value="Chromosome"/>
</dbReference>
<accession>A0ABN6LAI7</accession>
<evidence type="ECO:0000313" key="2">
    <source>
        <dbReference type="EMBL" id="BDC98301.1"/>
    </source>
</evidence>
<dbReference type="RefSeq" id="WP_338397598.1">
    <property type="nucleotide sequence ID" value="NZ_AP025292.1"/>
</dbReference>